<dbReference type="FunCoup" id="I2GZZ7">
    <property type="interactions" value="63"/>
</dbReference>
<dbReference type="GeneID" id="14493943"/>
<reference evidence="3 4" key="1">
    <citation type="journal article" date="2011" name="Proc. Natl. Acad. Sci. U.S.A.">
        <title>Evolutionary erosion of yeast sex chromosomes by mating-type switching accidents.</title>
        <authorList>
            <person name="Gordon J.L."/>
            <person name="Armisen D."/>
            <person name="Proux-Wera E."/>
            <person name="Oheigeartaigh S.S."/>
            <person name="Byrne K.P."/>
            <person name="Wolfe K.H."/>
        </authorList>
    </citation>
    <scope>NUCLEOTIDE SEQUENCE [LARGE SCALE GENOMIC DNA]</scope>
    <source>
        <strain evidence="4">ATCC 34711 / CBS 6284 / DSM 70876 / NBRC 10599 / NRRL Y-10934 / UCD 77-7</strain>
    </source>
</reference>
<dbReference type="OrthoDB" id="21471at2759"/>
<dbReference type="STRING" id="1071380.I2GZZ7"/>
<dbReference type="EMBL" id="HE806317">
    <property type="protein sequence ID" value="CCH59699.1"/>
    <property type="molecule type" value="Genomic_DNA"/>
</dbReference>
<feature type="compositionally biased region" description="Polar residues" evidence="2">
    <location>
        <begin position="47"/>
        <end position="65"/>
    </location>
</feature>
<dbReference type="OMA" id="ENHEYSE"/>
<comment type="similarity">
    <text evidence="1">Belongs to the SIP5 family.</text>
</comment>
<dbReference type="InterPro" id="IPR039301">
    <property type="entry name" value="Sip5/DA2"/>
</dbReference>
<accession>I2GZZ7</accession>
<dbReference type="eggNOG" id="KOG2789">
    <property type="taxonomic scope" value="Eukaryota"/>
</dbReference>
<feature type="compositionally biased region" description="Low complexity" evidence="2">
    <location>
        <begin position="449"/>
        <end position="464"/>
    </location>
</feature>
<proteinExistence type="inferred from homology"/>
<dbReference type="CDD" id="cd24139">
    <property type="entry name" value="SIP5-like"/>
    <property type="match status" value="1"/>
</dbReference>
<feature type="region of interest" description="Disordered" evidence="2">
    <location>
        <begin position="1"/>
        <end position="91"/>
    </location>
</feature>
<dbReference type="HOGENOM" id="CLU_009068_2_0_1"/>
<feature type="compositionally biased region" description="Polar residues" evidence="2">
    <location>
        <begin position="8"/>
        <end position="22"/>
    </location>
</feature>
<feature type="region of interest" description="Disordered" evidence="2">
    <location>
        <begin position="443"/>
        <end position="466"/>
    </location>
</feature>
<dbReference type="PANTHER" id="PTHR31315">
    <property type="entry name" value="PROTEIN SIP5"/>
    <property type="match status" value="1"/>
</dbReference>
<dbReference type="KEGG" id="tbl:TBLA_0B08830"/>
<evidence type="ECO:0000256" key="1">
    <source>
        <dbReference type="ARBA" id="ARBA00010402"/>
    </source>
</evidence>
<sequence length="527" mass="60477">MGNVPTKFEQNSMIGEEQSNTPHGRKKSSSVSVVTSRSGNDFKRNRSSSIAATLLGSHQSRARAQSTSVTHSSRRKKRSTRERERSKENHGMQLVIKYDESVDGGYLAPFGCYSFEKLDYDDRVVKELIIKRRLAPFYTPLEDFDPTWTDMEIVKIVDGLPLHASFDEHLEEYEDIPIGNLKKSDFEELIDSSLSKKERRRLRYKIFKARLYRKRIIWQDRENEKYLEKKIEDQGKSKESPGKNLFLPSDDLKKVMYKNGTECPICFLYFPQPMNHSKCCNQPICTECFVQIKRARPHFPHDEADPNEAVENEAEKDPHLLISEPASCPYCASPNFTITYTPPQEIRTGIGGIQPALFDIVKMENHEYSEILKKKKSLNMNNSGSASIINDGPSIITSDDIRPDWEHKLQKERKRLEKRSDNANAIHLSNQLIDSDHFLRRDSQTGYESSPTPTLSPTSPNCSSDYENDMVERAIRLSLEEEQKVSKKDRVKKRDSKRDLGITTTTTSSSSANNKSPQRIPKMRTVL</sequence>
<dbReference type="PANTHER" id="PTHR31315:SF1">
    <property type="entry name" value="PROTEIN SIP5"/>
    <property type="match status" value="1"/>
</dbReference>
<dbReference type="InParanoid" id="I2GZZ7"/>
<dbReference type="Proteomes" id="UP000002866">
    <property type="component" value="Chromosome 2"/>
</dbReference>
<protein>
    <recommendedName>
        <fullName evidence="5">Protein SIP5</fullName>
    </recommendedName>
</protein>
<dbReference type="AlphaFoldDB" id="I2GZZ7"/>
<evidence type="ECO:0000313" key="3">
    <source>
        <dbReference type="EMBL" id="CCH59699.1"/>
    </source>
</evidence>
<evidence type="ECO:0000313" key="4">
    <source>
        <dbReference type="Proteomes" id="UP000002866"/>
    </source>
</evidence>
<dbReference type="RefSeq" id="XP_004179218.1">
    <property type="nucleotide sequence ID" value="XM_004179170.1"/>
</dbReference>
<dbReference type="GO" id="GO:0005737">
    <property type="term" value="C:cytoplasm"/>
    <property type="evidence" value="ECO:0007669"/>
    <property type="project" value="TreeGrafter"/>
</dbReference>
<evidence type="ECO:0008006" key="5">
    <source>
        <dbReference type="Google" id="ProtNLM"/>
    </source>
</evidence>
<evidence type="ECO:0000256" key="2">
    <source>
        <dbReference type="SAM" id="MobiDB-lite"/>
    </source>
</evidence>
<organism evidence="3 4">
    <name type="scientific">Henningerozyma blattae (strain ATCC 34711 / CBS 6284 / DSM 70876 / NBRC 10599 / NRRL Y-10934 / UCD 77-7)</name>
    <name type="common">Yeast</name>
    <name type="synonym">Tetrapisispora blattae</name>
    <dbReference type="NCBI Taxonomy" id="1071380"/>
    <lineage>
        <taxon>Eukaryota</taxon>
        <taxon>Fungi</taxon>
        <taxon>Dikarya</taxon>
        <taxon>Ascomycota</taxon>
        <taxon>Saccharomycotina</taxon>
        <taxon>Saccharomycetes</taxon>
        <taxon>Saccharomycetales</taxon>
        <taxon>Saccharomycetaceae</taxon>
        <taxon>Henningerozyma</taxon>
    </lineage>
</organism>
<name>I2GZZ7_HENB6</name>
<feature type="region of interest" description="Disordered" evidence="2">
    <location>
        <begin position="481"/>
        <end position="527"/>
    </location>
</feature>
<feature type="compositionally biased region" description="Low complexity" evidence="2">
    <location>
        <begin position="29"/>
        <end position="38"/>
    </location>
</feature>
<gene>
    <name evidence="3" type="primary">TBLA0B08830</name>
    <name evidence="3" type="ORF">TBLA_0B08830</name>
</gene>
<feature type="compositionally biased region" description="Basic and acidic residues" evidence="2">
    <location>
        <begin position="81"/>
        <end position="90"/>
    </location>
</feature>
<keyword evidence="4" id="KW-1185">Reference proteome</keyword>